<evidence type="ECO:0000256" key="5">
    <source>
        <dbReference type="ARBA" id="ARBA00023136"/>
    </source>
</evidence>
<feature type="domain" description="ABC3 transporter permease C-terminal" evidence="7">
    <location>
        <begin position="378"/>
        <end position="490"/>
    </location>
</feature>
<gene>
    <name evidence="9" type="ORF">GJR95_40850</name>
</gene>
<feature type="transmembrane region" description="Helical" evidence="6">
    <location>
        <begin position="99"/>
        <end position="122"/>
    </location>
</feature>
<feature type="transmembrane region" description="Helical" evidence="6">
    <location>
        <begin position="757"/>
        <end position="782"/>
    </location>
</feature>
<dbReference type="Pfam" id="PF02687">
    <property type="entry name" value="FtsX"/>
    <property type="match status" value="2"/>
</dbReference>
<evidence type="ECO:0000259" key="8">
    <source>
        <dbReference type="Pfam" id="PF12704"/>
    </source>
</evidence>
<sequence length="880" mass="98689">MNADQSPPRWAYWLLTRLHPEETREEVEGDLDELYRYWYERSGQTQATLRYVLNVVSVLPPFVYRRKRQSDYYQPSILQPAMLRNYIKIAFRNLVKNKVFSTVNIVGLSAGLICFAFIALWVQDELSYDAFNQNYDRIVRLTTTKKTETGISESAKTGVPMARALLQDYEEVENTVRLDRREEIVQYQNKQTLQPGIILTDPSFFNVFSYTLTRGNVATALTEPYSVILTESTAKKYFGNADPMGQSLTIYMYDSTGRGANYKVTGITPDPPRNAHFTFTMLGSFKTIEVTNPDVLTAAGWSDERCFTYLLLKKGVDYKAFSDKITQFYEKHVGELFASWRSVYFYKLQPLGAIHLRSHLENEIAPNGKLSQVYIFSTIGIFILLLAGINYTNLATARSVGRAKEVGIKKVVGAVKTQLIGQYLSESVFIASIGLVVSLLASVLIQPFFNQLTGKNLSLISAPTLLLFLAGITLFLGILAGIYPAFILSSFKPVSVLKGGFKSGSKGIALRKSLVVAQFVITLLLITSIVIIYTQMTYVKHKDLGYTKEALVYIRLNGNADVIKGYNAFNDELRTSPFVGGVATSRSGQEMSNAETIDRKGKPIQIRAARLQVDEAYLAVYGLKLVAGKNVTPRAIGDTVQQIILNEKAVKKMGLHHAEAAIGKPFRLDNRPGTVVGVVHDYHYRSLQHTIEPLAISLRDNYFSRITVKIDGREASRSLAFIEKVWAKHFPVALFDYDFVDLLLAEEYRAEERFSSVILTFSILSLLIACLGLYGLIAYSTAQKRKEIGIRKTMGASVNGIVVMLSKDFLTLIVYACFIAIPVAWFLMNTWLEEFAYRISLSWWMFAGSIGLVLLVALITVSFQTIKAALVNPVKSLRTE</sequence>
<evidence type="ECO:0000256" key="1">
    <source>
        <dbReference type="ARBA" id="ARBA00004651"/>
    </source>
</evidence>
<comment type="subcellular location">
    <subcellularLocation>
        <location evidence="1">Cell membrane</location>
        <topology evidence="1">Multi-pass membrane protein</topology>
    </subcellularLocation>
</comment>
<dbReference type="RefSeq" id="WP_162391390.1">
    <property type="nucleotide sequence ID" value="NZ_CP045997.1"/>
</dbReference>
<dbReference type="Proteomes" id="UP000464577">
    <property type="component" value="Chromosome"/>
</dbReference>
<dbReference type="AlphaFoldDB" id="A0A6P1W7J5"/>
<dbReference type="NCBIfam" id="NF038404">
    <property type="entry name" value="perm_prefix_2"/>
    <property type="match status" value="1"/>
</dbReference>
<dbReference type="InterPro" id="IPR003838">
    <property type="entry name" value="ABC3_permease_C"/>
</dbReference>
<evidence type="ECO:0000313" key="10">
    <source>
        <dbReference type="Proteomes" id="UP000464577"/>
    </source>
</evidence>
<keyword evidence="10" id="KW-1185">Reference proteome</keyword>
<dbReference type="PANTHER" id="PTHR30572:SF18">
    <property type="entry name" value="ABC-TYPE MACROLIDE FAMILY EXPORT SYSTEM PERMEASE COMPONENT 2"/>
    <property type="match status" value="1"/>
</dbReference>
<name>A0A6P1W7J5_9BACT</name>
<dbReference type="InterPro" id="IPR025857">
    <property type="entry name" value="MacB_PCD"/>
</dbReference>
<keyword evidence="5 6" id="KW-0472">Membrane</keyword>
<feature type="transmembrane region" description="Helical" evidence="6">
    <location>
        <begin position="428"/>
        <end position="445"/>
    </location>
</feature>
<feature type="domain" description="ABC3 transporter permease C-terminal" evidence="7">
    <location>
        <begin position="760"/>
        <end position="869"/>
    </location>
</feature>
<organism evidence="9 10">
    <name type="scientific">Spirosoma endbachense</name>
    <dbReference type="NCBI Taxonomy" id="2666025"/>
    <lineage>
        <taxon>Bacteria</taxon>
        <taxon>Pseudomonadati</taxon>
        <taxon>Bacteroidota</taxon>
        <taxon>Cytophagia</taxon>
        <taxon>Cytophagales</taxon>
        <taxon>Cytophagaceae</taxon>
        <taxon>Spirosoma</taxon>
    </lineage>
</organism>
<dbReference type="InterPro" id="IPR050250">
    <property type="entry name" value="Macrolide_Exporter_MacB"/>
</dbReference>
<feature type="transmembrane region" description="Helical" evidence="6">
    <location>
        <begin position="465"/>
        <end position="488"/>
    </location>
</feature>
<dbReference type="EMBL" id="CP045997">
    <property type="protein sequence ID" value="QHW00996.1"/>
    <property type="molecule type" value="Genomic_DNA"/>
</dbReference>
<evidence type="ECO:0000259" key="7">
    <source>
        <dbReference type="Pfam" id="PF02687"/>
    </source>
</evidence>
<evidence type="ECO:0000313" key="9">
    <source>
        <dbReference type="EMBL" id="QHW00996.1"/>
    </source>
</evidence>
<dbReference type="GO" id="GO:0022857">
    <property type="term" value="F:transmembrane transporter activity"/>
    <property type="evidence" value="ECO:0007669"/>
    <property type="project" value="TreeGrafter"/>
</dbReference>
<evidence type="ECO:0000256" key="4">
    <source>
        <dbReference type="ARBA" id="ARBA00022989"/>
    </source>
</evidence>
<accession>A0A6P1W7J5</accession>
<keyword evidence="2" id="KW-1003">Cell membrane</keyword>
<feature type="transmembrane region" description="Helical" evidence="6">
    <location>
        <begin position="843"/>
        <end position="863"/>
    </location>
</feature>
<dbReference type="InterPro" id="IPR047699">
    <property type="entry name" value="Permease_put_prefix"/>
</dbReference>
<dbReference type="Pfam" id="PF12704">
    <property type="entry name" value="MacB_PCD"/>
    <property type="match status" value="2"/>
</dbReference>
<keyword evidence="4 6" id="KW-1133">Transmembrane helix</keyword>
<feature type="transmembrane region" description="Helical" evidence="6">
    <location>
        <begin position="373"/>
        <end position="394"/>
    </location>
</feature>
<dbReference type="PANTHER" id="PTHR30572">
    <property type="entry name" value="MEMBRANE COMPONENT OF TRANSPORTER-RELATED"/>
    <property type="match status" value="1"/>
</dbReference>
<keyword evidence="3 6" id="KW-0812">Transmembrane</keyword>
<evidence type="ECO:0000256" key="3">
    <source>
        <dbReference type="ARBA" id="ARBA00022692"/>
    </source>
</evidence>
<evidence type="ECO:0000256" key="6">
    <source>
        <dbReference type="SAM" id="Phobius"/>
    </source>
</evidence>
<reference evidence="9 10" key="1">
    <citation type="submission" date="2019-11" db="EMBL/GenBank/DDBJ databases">
        <title>Spirosoma endbachense sp. nov., isolated from a natural salt meadow.</title>
        <authorList>
            <person name="Rojas J."/>
            <person name="Ambika Manirajan B."/>
            <person name="Ratering S."/>
            <person name="Suarez C."/>
            <person name="Geissler-Plaum R."/>
            <person name="Schnell S."/>
        </authorList>
    </citation>
    <scope>NUCLEOTIDE SEQUENCE [LARGE SCALE GENOMIC DNA]</scope>
    <source>
        <strain evidence="9 10">I-24</strain>
    </source>
</reference>
<protein>
    <submittedName>
        <fullName evidence="9">FtsX-like permease family protein</fullName>
    </submittedName>
</protein>
<feature type="transmembrane region" description="Helical" evidence="6">
    <location>
        <begin position="809"/>
        <end position="828"/>
    </location>
</feature>
<dbReference type="GO" id="GO:0005886">
    <property type="term" value="C:plasma membrane"/>
    <property type="evidence" value="ECO:0007669"/>
    <property type="project" value="UniProtKB-SubCell"/>
</dbReference>
<feature type="domain" description="MacB-like periplasmic core" evidence="8">
    <location>
        <begin position="527"/>
        <end position="682"/>
    </location>
</feature>
<feature type="domain" description="MacB-like periplasmic core" evidence="8">
    <location>
        <begin position="101"/>
        <end position="327"/>
    </location>
</feature>
<dbReference type="KEGG" id="senf:GJR95_40850"/>
<proteinExistence type="predicted"/>
<feature type="transmembrane region" description="Helical" evidence="6">
    <location>
        <begin position="509"/>
        <end position="533"/>
    </location>
</feature>
<evidence type="ECO:0000256" key="2">
    <source>
        <dbReference type="ARBA" id="ARBA00022475"/>
    </source>
</evidence>